<gene>
    <name evidence="1" type="ORF">AsFPU1_2500</name>
</gene>
<sequence length="123" mass="13831">MKAFITTLAISTIWAVNIIPTLAATRSNFYFPNQDFCATYKGSVESEKRFALLIQNENQLTIQANKNLTVAVTHQGKLVTPYQINSLSDRIRSEIFYRTTMLGEHIISVKGTTSDAKITLCLR</sequence>
<dbReference type="OrthoDB" id="427718at2"/>
<evidence type="ECO:0000313" key="1">
    <source>
        <dbReference type="EMBL" id="GBF81090.1"/>
    </source>
</evidence>
<dbReference type="EMBL" id="BDQK01000013">
    <property type="protein sequence ID" value="GBF81090.1"/>
    <property type="molecule type" value="Genomic_DNA"/>
</dbReference>
<keyword evidence="2" id="KW-1185">Reference proteome</keyword>
<dbReference type="Proteomes" id="UP000287247">
    <property type="component" value="Unassembled WGS sequence"/>
</dbReference>
<comment type="caution">
    <text evidence="1">The sequence shown here is derived from an EMBL/GenBank/DDBJ whole genome shotgun (WGS) entry which is preliminary data.</text>
</comment>
<organism evidence="1 2">
    <name type="scientific">Aphanothece sacrum FPU1</name>
    <dbReference type="NCBI Taxonomy" id="1920663"/>
    <lineage>
        <taxon>Bacteria</taxon>
        <taxon>Bacillati</taxon>
        <taxon>Cyanobacteriota</taxon>
        <taxon>Cyanophyceae</taxon>
        <taxon>Oscillatoriophycideae</taxon>
        <taxon>Chroococcales</taxon>
        <taxon>Aphanothecaceae</taxon>
        <taxon>Aphanothece</taxon>
    </lineage>
</organism>
<accession>A0A401IIT2</accession>
<dbReference type="AlphaFoldDB" id="A0A401IIT2"/>
<evidence type="ECO:0000313" key="2">
    <source>
        <dbReference type="Proteomes" id="UP000287247"/>
    </source>
</evidence>
<protein>
    <submittedName>
        <fullName evidence="1">Uncharacterized protein</fullName>
    </submittedName>
</protein>
<name>A0A401IIT2_APHSA</name>
<reference evidence="2" key="1">
    <citation type="submission" date="2017-05" db="EMBL/GenBank/DDBJ databases">
        <title>Physiological properties and genetic analysis related to exopolysaccharide production of fresh-water unicellular cyanobacterium Aphanothece sacrum, Suizenji Nori, that has been cultured as a food source in Japan.</title>
        <authorList>
            <person name="Kanesaki Y."/>
            <person name="Yoshikawa S."/>
            <person name="Ohki K."/>
        </authorList>
    </citation>
    <scope>NUCLEOTIDE SEQUENCE [LARGE SCALE GENOMIC DNA]</scope>
    <source>
        <strain evidence="2">FPU1</strain>
    </source>
</reference>
<dbReference type="RefSeq" id="WP_124975313.1">
    <property type="nucleotide sequence ID" value="NZ_BDQK01000013.1"/>
</dbReference>
<proteinExistence type="predicted"/>